<dbReference type="SUPFAM" id="SSF56349">
    <property type="entry name" value="DNA breaking-rejoining enzymes"/>
    <property type="match status" value="1"/>
</dbReference>
<evidence type="ECO:0000313" key="10">
    <source>
        <dbReference type="Proteomes" id="UP000237682"/>
    </source>
</evidence>
<dbReference type="Pfam" id="PF00589">
    <property type="entry name" value="Phage_integrase"/>
    <property type="match status" value="1"/>
</dbReference>
<dbReference type="InterPro" id="IPR050090">
    <property type="entry name" value="Tyrosine_recombinase_XerCD"/>
</dbReference>
<dbReference type="Gene3D" id="1.10.443.10">
    <property type="entry name" value="Intergrase catalytic core"/>
    <property type="match status" value="1"/>
</dbReference>
<keyword evidence="3 5" id="KW-0238">DNA-binding</keyword>
<dbReference type="InterPro" id="IPR044068">
    <property type="entry name" value="CB"/>
</dbReference>
<feature type="domain" description="Core-binding (CB)" evidence="8">
    <location>
        <begin position="238"/>
        <end position="321"/>
    </location>
</feature>
<dbReference type="Pfam" id="PF02899">
    <property type="entry name" value="Phage_int_SAM_1"/>
    <property type="match status" value="1"/>
</dbReference>
<dbReference type="GO" id="GO:0006310">
    <property type="term" value="P:DNA recombination"/>
    <property type="evidence" value="ECO:0007669"/>
    <property type="project" value="UniProtKB-KW"/>
</dbReference>
<proteinExistence type="inferred from homology"/>
<evidence type="ECO:0000256" key="6">
    <source>
        <dbReference type="SAM" id="MobiDB-lite"/>
    </source>
</evidence>
<gene>
    <name evidence="9" type="ORF">C5L14_14645</name>
</gene>
<comment type="caution">
    <text evidence="9">The sequence shown here is derived from an EMBL/GenBank/DDBJ whole genome shotgun (WGS) entry which is preliminary data.</text>
</comment>
<dbReference type="InterPro" id="IPR013762">
    <property type="entry name" value="Integrase-like_cat_sf"/>
</dbReference>
<dbReference type="PROSITE" id="PS51898">
    <property type="entry name" value="TYR_RECOMBINASE"/>
    <property type="match status" value="1"/>
</dbReference>
<dbReference type="InterPro" id="IPR002104">
    <property type="entry name" value="Integrase_catalytic"/>
</dbReference>
<keyword evidence="4" id="KW-0233">DNA recombination</keyword>
<reference evidence="9 10" key="1">
    <citation type="submission" date="2018-02" db="EMBL/GenBank/DDBJ databases">
        <title>Whole genome sequencing of endophytic bacterium.</title>
        <authorList>
            <person name="Eedara R."/>
            <person name="Podile A.R."/>
        </authorList>
    </citation>
    <scope>NUCLEOTIDE SEQUENCE [LARGE SCALE GENOMIC DNA]</scope>
    <source>
        <strain evidence="9 10">RP1T</strain>
    </source>
</reference>
<evidence type="ECO:0000256" key="3">
    <source>
        <dbReference type="ARBA" id="ARBA00023125"/>
    </source>
</evidence>
<dbReference type="OrthoDB" id="9784724at2"/>
<feature type="domain" description="Tyr recombinase" evidence="7">
    <location>
        <begin position="344"/>
        <end position="542"/>
    </location>
</feature>
<dbReference type="InterPro" id="IPR004107">
    <property type="entry name" value="Integrase_SAM-like_N"/>
</dbReference>
<dbReference type="PANTHER" id="PTHR30349">
    <property type="entry name" value="PHAGE INTEGRASE-RELATED"/>
    <property type="match status" value="1"/>
</dbReference>
<dbReference type="EMBL" id="PUEJ01000005">
    <property type="protein sequence ID" value="PRH87001.1"/>
    <property type="molecule type" value="Genomic_DNA"/>
</dbReference>
<keyword evidence="2" id="KW-0229">DNA integration</keyword>
<accession>A0A2S9QCC8</accession>
<dbReference type="Proteomes" id="UP000237682">
    <property type="component" value="Unassembled WGS sequence"/>
</dbReference>
<dbReference type="AlphaFoldDB" id="A0A2S9QCC8"/>
<sequence>MQRKGSRSRYFDQRIPKDVQSQLAGMTLQIPLGGATQPITITPAMAKRSIRVSLRTDDPVTAKIRQAEIVAYLEAIWRSLREDAPVSLTAKQATALAGFLYHAWANDEESERTVSGTIGFDGTWTPEPPPLPHEMAAAWENLREKLSALPADDAEALEAVLGPIVDRQLLAHGIRKVDSHSRLILLGAFRDALRDAAASRQRQAEGDYSPDPKAQRFPAWQPPGEPAKPATTNANGKLTLGDIVEGWWAEAKAVGVTQSTYEAYSRKMERLKEFLGHDDAGRITADNIVAFKNKRLADGINARTVKDNDLSALRALFGWAVTNRKLRVNPAVGITLRPAKTVRTRARDFTEEEARAILKHAADYRKGPREDAKTAAAKRWVPWLCAYTGARVGEIVQLRKTDLRKVSVMGGEVWVLTITPEAYTVKDKEFREVVLHSHLVDLGFPDFVASTKAGHLFITPDTKGELRGSWRTMKNRVTESVRKAVTDPRVRPNHAWRHTFKTIGRQAGIEDSVLDAICGHAPGTIGADYGEVTVAAKAKAFERFPRFNVDGPT</sequence>
<dbReference type="InterPro" id="IPR010998">
    <property type="entry name" value="Integrase_recombinase_N"/>
</dbReference>
<evidence type="ECO:0000259" key="8">
    <source>
        <dbReference type="PROSITE" id="PS51900"/>
    </source>
</evidence>
<dbReference type="InterPro" id="IPR011010">
    <property type="entry name" value="DNA_brk_join_enz"/>
</dbReference>
<evidence type="ECO:0000256" key="5">
    <source>
        <dbReference type="PROSITE-ProRule" id="PRU01248"/>
    </source>
</evidence>
<dbReference type="Gene3D" id="1.10.150.130">
    <property type="match status" value="1"/>
</dbReference>
<dbReference type="GO" id="GO:0003677">
    <property type="term" value="F:DNA binding"/>
    <property type="evidence" value="ECO:0007669"/>
    <property type="project" value="UniProtKB-UniRule"/>
</dbReference>
<comment type="similarity">
    <text evidence="1">Belongs to the 'phage' integrase family.</text>
</comment>
<organism evidence="9 10">
    <name type="scientific">Labrys okinawensis</name>
    <dbReference type="NCBI Taxonomy" id="346911"/>
    <lineage>
        <taxon>Bacteria</taxon>
        <taxon>Pseudomonadati</taxon>
        <taxon>Pseudomonadota</taxon>
        <taxon>Alphaproteobacteria</taxon>
        <taxon>Hyphomicrobiales</taxon>
        <taxon>Xanthobacteraceae</taxon>
        <taxon>Labrys</taxon>
    </lineage>
</organism>
<protein>
    <submittedName>
        <fullName evidence="9">Recombinase XerD</fullName>
    </submittedName>
</protein>
<keyword evidence="10" id="KW-1185">Reference proteome</keyword>
<evidence type="ECO:0000256" key="1">
    <source>
        <dbReference type="ARBA" id="ARBA00008857"/>
    </source>
</evidence>
<dbReference type="PANTHER" id="PTHR30349:SF41">
    <property type="entry name" value="INTEGRASE_RECOMBINASE PROTEIN MJ0367-RELATED"/>
    <property type="match status" value="1"/>
</dbReference>
<dbReference type="InterPro" id="IPR046668">
    <property type="entry name" value="DUF6538"/>
</dbReference>
<evidence type="ECO:0000256" key="4">
    <source>
        <dbReference type="ARBA" id="ARBA00023172"/>
    </source>
</evidence>
<dbReference type="GO" id="GO:0015074">
    <property type="term" value="P:DNA integration"/>
    <property type="evidence" value="ECO:0007669"/>
    <property type="project" value="UniProtKB-KW"/>
</dbReference>
<evidence type="ECO:0000313" key="9">
    <source>
        <dbReference type="EMBL" id="PRH87001.1"/>
    </source>
</evidence>
<evidence type="ECO:0000259" key="7">
    <source>
        <dbReference type="PROSITE" id="PS51898"/>
    </source>
</evidence>
<evidence type="ECO:0000256" key="2">
    <source>
        <dbReference type="ARBA" id="ARBA00022908"/>
    </source>
</evidence>
<dbReference type="PROSITE" id="PS51900">
    <property type="entry name" value="CB"/>
    <property type="match status" value="1"/>
</dbReference>
<dbReference type="Pfam" id="PF20172">
    <property type="entry name" value="DUF6538"/>
    <property type="match status" value="1"/>
</dbReference>
<name>A0A2S9QCC8_9HYPH</name>
<feature type="region of interest" description="Disordered" evidence="6">
    <location>
        <begin position="200"/>
        <end position="235"/>
    </location>
</feature>